<proteinExistence type="inferred from homology"/>
<organism evidence="3 4">
    <name type="scientific">Sphingomonas natans</name>
    <dbReference type="NCBI Taxonomy" id="3063330"/>
    <lineage>
        <taxon>Bacteria</taxon>
        <taxon>Pseudomonadati</taxon>
        <taxon>Pseudomonadota</taxon>
        <taxon>Alphaproteobacteria</taxon>
        <taxon>Sphingomonadales</taxon>
        <taxon>Sphingomonadaceae</taxon>
        <taxon>Sphingomonas</taxon>
    </lineage>
</organism>
<dbReference type="Gene3D" id="3.30.1330.40">
    <property type="entry name" value="RutC-like"/>
    <property type="match status" value="1"/>
</dbReference>
<comment type="similarity">
    <text evidence="1">Belongs to the RutC family.</text>
</comment>
<name>A0ABT8Y9X9_9SPHN</name>
<dbReference type="InterPro" id="IPR035959">
    <property type="entry name" value="RutC-like_sf"/>
</dbReference>
<evidence type="ECO:0000313" key="3">
    <source>
        <dbReference type="EMBL" id="MDO6415120.1"/>
    </source>
</evidence>
<dbReference type="Proteomes" id="UP001169764">
    <property type="component" value="Unassembled WGS sequence"/>
</dbReference>
<gene>
    <name evidence="3" type="ORF">Q4F19_12080</name>
</gene>
<sequence length="152" mass="15973">MRHAMTLLLAATLLAGTAQAADPARRYLPPHQSLPGAPQPPYSSAVEVNGTLYVSGMIDTDPATGKPPETPEAGAKLVLDAFKGTLAAAGYTMDDLVQVQIFAKDLADFPTFNKVYVTYFTGPKPARAFIGAGNLLAGAHFEVMGIAVRKAK</sequence>
<dbReference type="RefSeq" id="WP_303542907.1">
    <property type="nucleotide sequence ID" value="NZ_JAUOTP010000005.1"/>
</dbReference>
<keyword evidence="4" id="KW-1185">Reference proteome</keyword>
<evidence type="ECO:0000256" key="1">
    <source>
        <dbReference type="ARBA" id="ARBA00010552"/>
    </source>
</evidence>
<reference evidence="3" key="1">
    <citation type="submission" date="2023-07" db="EMBL/GenBank/DDBJ databases">
        <authorList>
            <person name="Kim M."/>
        </authorList>
    </citation>
    <scope>NUCLEOTIDE SEQUENCE</scope>
    <source>
        <strain evidence="3">BIUV-7</strain>
    </source>
</reference>
<feature type="signal peptide" evidence="2">
    <location>
        <begin position="1"/>
        <end position="20"/>
    </location>
</feature>
<dbReference type="Pfam" id="PF01042">
    <property type="entry name" value="Ribonuc_L-PSP"/>
    <property type="match status" value="1"/>
</dbReference>
<feature type="chain" id="PRO_5045330054" evidence="2">
    <location>
        <begin position="21"/>
        <end position="152"/>
    </location>
</feature>
<keyword evidence="2" id="KW-0732">Signal</keyword>
<keyword evidence="3" id="KW-0378">Hydrolase</keyword>
<dbReference type="CDD" id="cd00448">
    <property type="entry name" value="YjgF_YER057c_UK114_family"/>
    <property type="match status" value="1"/>
</dbReference>
<accession>A0ABT8Y9X9</accession>
<evidence type="ECO:0000313" key="4">
    <source>
        <dbReference type="Proteomes" id="UP001169764"/>
    </source>
</evidence>
<dbReference type="SUPFAM" id="SSF55298">
    <property type="entry name" value="YjgF-like"/>
    <property type="match status" value="1"/>
</dbReference>
<dbReference type="EMBL" id="JAUOTP010000005">
    <property type="protein sequence ID" value="MDO6415120.1"/>
    <property type="molecule type" value="Genomic_DNA"/>
</dbReference>
<comment type="caution">
    <text evidence="3">The sequence shown here is derived from an EMBL/GenBank/DDBJ whole genome shotgun (WGS) entry which is preliminary data.</text>
</comment>
<protein>
    <submittedName>
        <fullName evidence="3">RidA family protein</fullName>
        <ecNumber evidence="3">3.5.-.-</ecNumber>
    </submittedName>
</protein>
<dbReference type="PANTHER" id="PTHR11803:SF58">
    <property type="entry name" value="PROTEIN HMF1-RELATED"/>
    <property type="match status" value="1"/>
</dbReference>
<dbReference type="EC" id="3.5.-.-" evidence="3"/>
<dbReference type="InterPro" id="IPR006175">
    <property type="entry name" value="YjgF/YER057c/UK114"/>
</dbReference>
<evidence type="ECO:0000256" key="2">
    <source>
        <dbReference type="SAM" id="SignalP"/>
    </source>
</evidence>
<dbReference type="GO" id="GO:0016787">
    <property type="term" value="F:hydrolase activity"/>
    <property type="evidence" value="ECO:0007669"/>
    <property type="project" value="UniProtKB-KW"/>
</dbReference>
<dbReference type="PANTHER" id="PTHR11803">
    <property type="entry name" value="2-IMINOBUTANOATE/2-IMINOPROPANOATE DEAMINASE RIDA"/>
    <property type="match status" value="1"/>
</dbReference>